<evidence type="ECO:0000313" key="4">
    <source>
        <dbReference type="EMBL" id="GGL51423.1"/>
    </source>
</evidence>
<dbReference type="InterPro" id="IPR049053">
    <property type="entry name" value="AFCA-like_C"/>
</dbReference>
<dbReference type="SUPFAM" id="SSF48208">
    <property type="entry name" value="Six-hairpin glycosidases"/>
    <property type="match status" value="1"/>
</dbReference>
<organism evidence="4 5">
    <name type="scientific">Microlunatus endophyticus</name>
    <dbReference type="NCBI Taxonomy" id="1716077"/>
    <lineage>
        <taxon>Bacteria</taxon>
        <taxon>Bacillati</taxon>
        <taxon>Actinomycetota</taxon>
        <taxon>Actinomycetes</taxon>
        <taxon>Propionibacteriales</taxon>
        <taxon>Propionibacteriaceae</taxon>
        <taxon>Microlunatus</taxon>
    </lineage>
</organism>
<dbReference type="InterPro" id="IPR016518">
    <property type="entry name" value="Alpha-L-fucosidase"/>
</dbReference>
<sequence length="800" mass="87465">MPDRVAAAPHRLEYATPARHWTDALPIGNGRIGAMLYGEPDHDRWQLNDDTCWSGSPSSTAGVPASTEPSPEVIERVRAALLAGDVVTAEREIRKVQYGHSQAYQPLAELEIEVAGPASTLTRRDLDLGTAVAGWQSDGGRAEVFASAPAAAIVGDYRWDRPRDLTIGLTAAHADSRRSMVTADQDQLLLVSRMPSDVFPGHDHATRSVFYDDTPGAAVTAVAVAGISSDGTVSADGPVIRIAAATELVITVVTETDFGDSLTPPHGDLDRLIRTARQRSADVTAIPVGRLRAEHLEEYRSWWDRFDLQLADPTAADDHADTDALLARSRDRDVSPRLVALIVAFGRYLMISSSRPGSRAINLQGIWNPWVQPPWSSNYTVNINTEMNYWPAFPAHLGELAEPLYDLVETMAVTGAETARRVYGRPGWAAHHNADQWGYSLPVGPGDANPCWAAWPMAGFWLLRHFWEQYEFTGDEDFLINRTWPLLDGATEFALATLVDLPDGSLGTVPSTSPENSYLTADGDRAAVTISSTMDGALIRECLRNWQRAAEIVTRHGGDIDPVRTTTVGATLNRLPLPRPTARGSYPEWRDDLAEAEPSHRHQSHLYDIHPGDAVTVYDPEQADLIEAARETLRLRGAYSTGWSLAWRISLHARLHETAAAQQSLGYFLAPVPDDIAAAGPQVAQAGGVYRNLFCAHPPFQIDGNFGVTAGILELLVQSHGRTAEGVRIIDLLPCLPDTWADGSLRGVRTRGGLIMDLSWRDGAITEVMIMPTIGQQVMIRMPGRRDLQLDLVPGHRFTL</sequence>
<reference evidence="4" key="1">
    <citation type="journal article" date="2014" name="Int. J. Syst. Evol. Microbiol.">
        <title>Complete genome sequence of Corynebacterium casei LMG S-19264T (=DSM 44701T), isolated from a smear-ripened cheese.</title>
        <authorList>
            <consortium name="US DOE Joint Genome Institute (JGI-PGF)"/>
            <person name="Walter F."/>
            <person name="Albersmeier A."/>
            <person name="Kalinowski J."/>
            <person name="Ruckert C."/>
        </authorList>
    </citation>
    <scope>NUCLEOTIDE SEQUENCE</scope>
    <source>
        <strain evidence="4">CGMCC 4.7306</strain>
    </source>
</reference>
<dbReference type="GO" id="GO:0005975">
    <property type="term" value="P:carbohydrate metabolic process"/>
    <property type="evidence" value="ECO:0007669"/>
    <property type="project" value="InterPro"/>
</dbReference>
<protein>
    <recommendedName>
        <fullName evidence="6">Alpha-L-fucosidase 2</fullName>
    </recommendedName>
</protein>
<feature type="domain" description="Glycosyl hydrolase family 95 N-terminal" evidence="1">
    <location>
        <begin position="12"/>
        <end position="259"/>
    </location>
</feature>
<dbReference type="InterPro" id="IPR012341">
    <property type="entry name" value="6hp_glycosidase-like_sf"/>
</dbReference>
<feature type="domain" description="Glycosyl hydrolase family 95 catalytic" evidence="3">
    <location>
        <begin position="290"/>
        <end position="716"/>
    </location>
</feature>
<dbReference type="GO" id="GO:0004560">
    <property type="term" value="F:alpha-L-fucosidase activity"/>
    <property type="evidence" value="ECO:0007669"/>
    <property type="project" value="InterPro"/>
</dbReference>
<keyword evidence="5" id="KW-1185">Reference proteome</keyword>
<evidence type="ECO:0008006" key="6">
    <source>
        <dbReference type="Google" id="ProtNLM"/>
    </source>
</evidence>
<dbReference type="Pfam" id="PF21307">
    <property type="entry name" value="Glyco_hydro_95_C"/>
    <property type="match status" value="1"/>
</dbReference>
<dbReference type="InterPro" id="IPR054363">
    <property type="entry name" value="GH95_cat"/>
</dbReference>
<comment type="caution">
    <text evidence="4">The sequence shown here is derived from an EMBL/GenBank/DDBJ whole genome shotgun (WGS) entry which is preliminary data.</text>
</comment>
<proteinExistence type="predicted"/>
<dbReference type="Gene3D" id="1.50.10.10">
    <property type="match status" value="1"/>
</dbReference>
<dbReference type="InterPro" id="IPR008928">
    <property type="entry name" value="6-hairpin_glycosidase_sf"/>
</dbReference>
<dbReference type="PIRSF" id="PIRSF007663">
    <property type="entry name" value="UCP007663"/>
    <property type="match status" value="1"/>
</dbReference>
<reference evidence="4" key="2">
    <citation type="submission" date="2020-09" db="EMBL/GenBank/DDBJ databases">
        <authorList>
            <person name="Sun Q."/>
            <person name="Zhou Y."/>
        </authorList>
    </citation>
    <scope>NUCLEOTIDE SEQUENCE</scope>
    <source>
        <strain evidence="4">CGMCC 4.7306</strain>
    </source>
</reference>
<dbReference type="PANTHER" id="PTHR31084">
    <property type="entry name" value="ALPHA-L-FUCOSIDASE 2"/>
    <property type="match status" value="1"/>
</dbReference>
<dbReference type="PANTHER" id="PTHR31084:SF0">
    <property type="entry name" value="ALPHA-L-FUCOSIDASE 2"/>
    <property type="match status" value="1"/>
</dbReference>
<dbReference type="Pfam" id="PF14498">
    <property type="entry name" value="Glyco_hyd_65N_2"/>
    <property type="match status" value="1"/>
</dbReference>
<evidence type="ECO:0000259" key="2">
    <source>
        <dbReference type="Pfam" id="PF21307"/>
    </source>
</evidence>
<evidence type="ECO:0000259" key="3">
    <source>
        <dbReference type="Pfam" id="PF22124"/>
    </source>
</evidence>
<evidence type="ECO:0000259" key="1">
    <source>
        <dbReference type="Pfam" id="PF14498"/>
    </source>
</evidence>
<dbReference type="AlphaFoldDB" id="A0A917S1V6"/>
<evidence type="ECO:0000313" key="5">
    <source>
        <dbReference type="Proteomes" id="UP000613840"/>
    </source>
</evidence>
<feature type="domain" description="Alpha fucosidase A-like C-terminal" evidence="2">
    <location>
        <begin position="729"/>
        <end position="784"/>
    </location>
</feature>
<dbReference type="InterPro" id="IPR027414">
    <property type="entry name" value="GH95_N_dom"/>
</dbReference>
<dbReference type="Proteomes" id="UP000613840">
    <property type="component" value="Unassembled WGS sequence"/>
</dbReference>
<gene>
    <name evidence="4" type="ORF">GCM10011575_07210</name>
</gene>
<dbReference type="RefSeq" id="WP_188893756.1">
    <property type="nucleotide sequence ID" value="NZ_BMMZ01000001.1"/>
</dbReference>
<dbReference type="EMBL" id="BMMZ01000001">
    <property type="protein sequence ID" value="GGL51423.1"/>
    <property type="molecule type" value="Genomic_DNA"/>
</dbReference>
<dbReference type="Pfam" id="PF22124">
    <property type="entry name" value="Glyco_hydro_95_cat"/>
    <property type="match status" value="1"/>
</dbReference>
<accession>A0A917S1V6</accession>
<name>A0A917S1V6_9ACTN</name>